<feature type="transmembrane region" description="Helical" evidence="1">
    <location>
        <begin position="78"/>
        <end position="103"/>
    </location>
</feature>
<dbReference type="OrthoDB" id="9790504at2"/>
<reference evidence="5" key="2">
    <citation type="submission" date="2015-05" db="EMBL/GenBank/DDBJ databases">
        <authorList>
            <consortium name="Pathogen Informatics"/>
        </authorList>
    </citation>
    <scope>NUCLEOTIDE SEQUENCE [LARGE SCALE GENOMIC DNA]</scope>
    <source>
        <strain evidence="5">L1-83</strain>
    </source>
</reference>
<keyword evidence="5" id="KW-1185">Reference proteome</keyword>
<dbReference type="RefSeq" id="WP_021924056.1">
    <property type="nucleotide sequence ID" value="NZ_CABJFX010000015.1"/>
</dbReference>
<evidence type="ECO:0000313" key="7">
    <source>
        <dbReference type="Proteomes" id="UP000286271"/>
    </source>
</evidence>
<proteinExistence type="predicted"/>
<dbReference type="Proteomes" id="UP000049828">
    <property type="component" value="Unassembled WGS sequence"/>
</dbReference>
<feature type="transmembrane region" description="Helical" evidence="1">
    <location>
        <begin position="45"/>
        <end position="66"/>
    </location>
</feature>
<dbReference type="AlphaFoldDB" id="A0A0M6WIM9"/>
<dbReference type="EMBL" id="QSFX01000015">
    <property type="protein sequence ID" value="RHA88297.1"/>
    <property type="molecule type" value="Genomic_DNA"/>
</dbReference>
<keyword evidence="1" id="KW-1133">Transmembrane helix</keyword>
<feature type="transmembrane region" description="Helical" evidence="1">
    <location>
        <begin position="115"/>
        <end position="135"/>
    </location>
</feature>
<evidence type="ECO:0000313" key="6">
    <source>
        <dbReference type="Proteomes" id="UP000283492"/>
    </source>
</evidence>
<reference evidence="6 7" key="3">
    <citation type="submission" date="2018-08" db="EMBL/GenBank/DDBJ databases">
        <title>A genome reference for cultivated species of the human gut microbiota.</title>
        <authorList>
            <person name="Zou Y."/>
            <person name="Xue W."/>
            <person name="Luo G."/>
        </authorList>
    </citation>
    <scope>NUCLEOTIDE SEQUENCE [LARGE SCALE GENOMIC DNA]</scope>
    <source>
        <strain evidence="4 7">AM27-11</strain>
        <strain evidence="3 6">AM42-1AC</strain>
    </source>
</reference>
<dbReference type="EMBL" id="QSKW01000005">
    <property type="protein sequence ID" value="RHE99009.1"/>
    <property type="molecule type" value="Genomic_DNA"/>
</dbReference>
<feature type="transmembrane region" description="Helical" evidence="1">
    <location>
        <begin position="6"/>
        <end position="33"/>
    </location>
</feature>
<keyword evidence="1" id="KW-0472">Membrane</keyword>
<keyword evidence="1" id="KW-0812">Transmembrane</keyword>
<dbReference type="Pfam" id="PF13782">
    <property type="entry name" value="SpoVAB"/>
    <property type="match status" value="1"/>
</dbReference>
<accession>A0A0M6WIM9</accession>
<reference evidence="2" key="1">
    <citation type="submission" date="2015-05" db="EMBL/GenBank/DDBJ databases">
        <authorList>
            <person name="Wang D.B."/>
            <person name="Wang M."/>
        </authorList>
    </citation>
    <scope>NUCLEOTIDE SEQUENCE [LARGE SCALE GENOMIC DNA]</scope>
    <source>
        <strain evidence="2">L1-83</strain>
    </source>
</reference>
<sequence length="142" mass="15660">MWIKHLFLGFIGLASGVGVAAGTFAFIIVIGVVPRMIAKCNRAENTILFENMIVLGGIFGTIMSVFTDISLPVGHWLLYVYGFCAGIFVGCIAVALAEILNTFPIIFRRFQIKEGLSWIMLFMAFGKCAGAFWYFGHHMTPP</sequence>
<dbReference type="STRING" id="360807.ERS852392_01666"/>
<name>A0A0M6WIM9_9FIRM</name>
<gene>
    <name evidence="4" type="ORF">DW707_04590</name>
    <name evidence="3" type="ORF">DW914_09635</name>
    <name evidence="2" type="ORF">RIL183_19551</name>
</gene>
<dbReference type="InterPro" id="IPR020144">
    <property type="entry name" value="SpoVAB"/>
</dbReference>
<protein>
    <submittedName>
        <fullName evidence="2">Stage V sporulation protein AB</fullName>
    </submittedName>
</protein>
<evidence type="ECO:0000313" key="5">
    <source>
        <dbReference type="Proteomes" id="UP000049828"/>
    </source>
</evidence>
<organism evidence="2 5">
    <name type="scientific">Roseburia inulinivorans</name>
    <dbReference type="NCBI Taxonomy" id="360807"/>
    <lineage>
        <taxon>Bacteria</taxon>
        <taxon>Bacillati</taxon>
        <taxon>Bacillota</taxon>
        <taxon>Clostridia</taxon>
        <taxon>Lachnospirales</taxon>
        <taxon>Lachnospiraceae</taxon>
        <taxon>Roseburia</taxon>
    </lineage>
</organism>
<evidence type="ECO:0000313" key="2">
    <source>
        <dbReference type="EMBL" id="CRL36561.1"/>
    </source>
</evidence>
<dbReference type="Proteomes" id="UP000286271">
    <property type="component" value="Unassembled WGS sequence"/>
</dbReference>
<evidence type="ECO:0000313" key="3">
    <source>
        <dbReference type="EMBL" id="RHA88297.1"/>
    </source>
</evidence>
<dbReference type="EMBL" id="CVRS01000065">
    <property type="protein sequence ID" value="CRL36561.1"/>
    <property type="molecule type" value="Genomic_DNA"/>
</dbReference>
<evidence type="ECO:0000313" key="4">
    <source>
        <dbReference type="EMBL" id="RHE99009.1"/>
    </source>
</evidence>
<evidence type="ECO:0000256" key="1">
    <source>
        <dbReference type="SAM" id="Phobius"/>
    </source>
</evidence>
<dbReference type="Proteomes" id="UP000283492">
    <property type="component" value="Unassembled WGS sequence"/>
</dbReference>